<dbReference type="STRING" id="1121321.SAMN04488530_1164"/>
<keyword evidence="2" id="KW-1185">Reference proteome</keyword>
<organism evidence="1 2">
    <name type="scientific">Asaccharospora irregularis DSM 2635</name>
    <dbReference type="NCBI Taxonomy" id="1121321"/>
    <lineage>
        <taxon>Bacteria</taxon>
        <taxon>Bacillati</taxon>
        <taxon>Bacillota</taxon>
        <taxon>Clostridia</taxon>
        <taxon>Peptostreptococcales</taxon>
        <taxon>Peptostreptococcaceae</taxon>
        <taxon>Asaccharospora</taxon>
    </lineage>
</organism>
<name>A0A1M5PSN1_9FIRM</name>
<reference evidence="2" key="1">
    <citation type="submission" date="2016-11" db="EMBL/GenBank/DDBJ databases">
        <authorList>
            <person name="Varghese N."/>
            <person name="Submissions S."/>
        </authorList>
    </citation>
    <scope>NUCLEOTIDE SEQUENCE [LARGE SCALE GENOMIC DNA]</scope>
    <source>
        <strain evidence="2">DSM 2635</strain>
    </source>
</reference>
<sequence>MTNKKLPSKKIIKEELIKDLELKDIKSKIKYLAQVIGLQKLIEFSEILGGEEIYIPTKKGLLINPTKRLVATLVPKYKTTEIVEILGVSNNLVEKTRELSKKEKLEKIANKTPRKLTPKKVDEILIADLRDSDMSENFMDIIEIIGFEKAIECCEKIGGLCMYMPHINKVLYGPRKRMAAKLYNEKHHPVEIGKLLNMNHEDVKKVAKLYSSEKEENE</sequence>
<gene>
    <name evidence="1" type="ORF">SAMN04488530_1164</name>
</gene>
<dbReference type="RefSeq" id="WP_073126184.1">
    <property type="nucleotide sequence ID" value="NZ_BAABCH010000097.1"/>
</dbReference>
<protein>
    <submittedName>
        <fullName evidence="1">Uncharacterized protein</fullName>
    </submittedName>
</protein>
<evidence type="ECO:0000313" key="2">
    <source>
        <dbReference type="Proteomes" id="UP000243255"/>
    </source>
</evidence>
<dbReference type="EMBL" id="FQWX01000016">
    <property type="protein sequence ID" value="SHH04865.1"/>
    <property type="molecule type" value="Genomic_DNA"/>
</dbReference>
<dbReference type="Proteomes" id="UP000243255">
    <property type="component" value="Unassembled WGS sequence"/>
</dbReference>
<dbReference type="AlphaFoldDB" id="A0A1M5PSN1"/>
<proteinExistence type="predicted"/>
<evidence type="ECO:0000313" key="1">
    <source>
        <dbReference type="EMBL" id="SHH04865.1"/>
    </source>
</evidence>
<accession>A0A1M5PSN1</accession>